<dbReference type="InterPro" id="IPR021127">
    <property type="entry name" value="CRISPR_associated_Cas2"/>
</dbReference>
<dbReference type="Gene3D" id="3.30.70.240">
    <property type="match status" value="1"/>
</dbReference>
<dbReference type="EMBL" id="FUKJ01000411">
    <property type="protein sequence ID" value="SJM95183.1"/>
    <property type="molecule type" value="Genomic_DNA"/>
</dbReference>
<dbReference type="CDD" id="cd09725">
    <property type="entry name" value="Cas2_I_II_III"/>
    <property type="match status" value="1"/>
</dbReference>
<gene>
    <name evidence="9 10" type="primary">cas2</name>
    <name evidence="10" type="ORF">CRENPOLYSF2_480001</name>
</gene>
<dbReference type="Pfam" id="PF09827">
    <property type="entry name" value="CRISPR_Cas2"/>
    <property type="match status" value="1"/>
</dbReference>
<dbReference type="Proteomes" id="UP000195442">
    <property type="component" value="Unassembled WGS sequence"/>
</dbReference>
<evidence type="ECO:0000256" key="4">
    <source>
        <dbReference type="ARBA" id="ARBA00022723"/>
    </source>
</evidence>
<dbReference type="GO" id="GO:0004521">
    <property type="term" value="F:RNA endonuclease activity"/>
    <property type="evidence" value="ECO:0007669"/>
    <property type="project" value="InterPro"/>
</dbReference>
<evidence type="ECO:0000256" key="9">
    <source>
        <dbReference type="HAMAP-Rule" id="MF_01471"/>
    </source>
</evidence>
<dbReference type="GO" id="GO:0051607">
    <property type="term" value="P:defense response to virus"/>
    <property type="evidence" value="ECO:0007669"/>
    <property type="project" value="UniProtKB-UniRule"/>
</dbReference>
<evidence type="ECO:0000256" key="3">
    <source>
        <dbReference type="ARBA" id="ARBA00022722"/>
    </source>
</evidence>
<dbReference type="OrthoDB" id="9798176at2"/>
<keyword evidence="7 9" id="KW-0460">Magnesium</keyword>
<sequence>MSNRQLYLAAYDISCNRRLRKALYAVRGYASGGQKSVFECFLSPTEKTELLETVSQIIDHQEDRFMLIQLAGVKHIRTMGKAVLPQDGPFLYVG</sequence>
<dbReference type="SUPFAM" id="SSF143430">
    <property type="entry name" value="TTP0101/SSO1404-like"/>
    <property type="match status" value="1"/>
</dbReference>
<comment type="similarity">
    <text evidence="2 9">Belongs to the CRISPR-associated endoribonuclease Cas2 protein family.</text>
</comment>
<keyword evidence="4 9" id="KW-0479">Metal-binding</keyword>
<organism evidence="10 11">
    <name type="scientific">Crenothrix polyspora</name>
    <dbReference type="NCBI Taxonomy" id="360316"/>
    <lineage>
        <taxon>Bacteria</taxon>
        <taxon>Pseudomonadati</taxon>
        <taxon>Pseudomonadota</taxon>
        <taxon>Gammaproteobacteria</taxon>
        <taxon>Methylococcales</taxon>
        <taxon>Crenotrichaceae</taxon>
        <taxon>Crenothrix</taxon>
    </lineage>
</organism>
<dbReference type="PANTHER" id="PTHR34405">
    <property type="entry name" value="CRISPR-ASSOCIATED ENDORIBONUCLEASE CAS2"/>
    <property type="match status" value="1"/>
</dbReference>
<keyword evidence="3 9" id="KW-0540">Nuclease</keyword>
<protein>
    <recommendedName>
        <fullName evidence="9">CRISPR-associated endoribonuclease Cas2</fullName>
        <ecNumber evidence="9">3.1.-.-</ecNumber>
    </recommendedName>
</protein>
<evidence type="ECO:0000313" key="10">
    <source>
        <dbReference type="EMBL" id="SJM95183.1"/>
    </source>
</evidence>
<dbReference type="GO" id="GO:0046872">
    <property type="term" value="F:metal ion binding"/>
    <property type="evidence" value="ECO:0007669"/>
    <property type="project" value="UniProtKB-UniRule"/>
</dbReference>
<dbReference type="InterPro" id="IPR019199">
    <property type="entry name" value="Virulence_VapD/CRISPR_Cas2"/>
</dbReference>
<evidence type="ECO:0000256" key="7">
    <source>
        <dbReference type="ARBA" id="ARBA00022842"/>
    </source>
</evidence>
<evidence type="ECO:0000313" key="11">
    <source>
        <dbReference type="Proteomes" id="UP000195442"/>
    </source>
</evidence>
<dbReference type="NCBIfam" id="TIGR01573">
    <property type="entry name" value="cas2"/>
    <property type="match status" value="1"/>
</dbReference>
<evidence type="ECO:0000256" key="8">
    <source>
        <dbReference type="ARBA" id="ARBA00023118"/>
    </source>
</evidence>
<reference evidence="11" key="1">
    <citation type="submission" date="2017-02" db="EMBL/GenBank/DDBJ databases">
        <authorList>
            <person name="Daims H."/>
        </authorList>
    </citation>
    <scope>NUCLEOTIDE SEQUENCE [LARGE SCALE GENOMIC DNA]</scope>
</reference>
<keyword evidence="11" id="KW-1185">Reference proteome</keyword>
<keyword evidence="5 9" id="KW-0255">Endonuclease</keyword>
<comment type="cofactor">
    <cofactor evidence="1 9">
        <name>Mg(2+)</name>
        <dbReference type="ChEBI" id="CHEBI:18420"/>
    </cofactor>
</comment>
<dbReference type="HAMAP" id="MF_01471">
    <property type="entry name" value="Cas2"/>
    <property type="match status" value="1"/>
</dbReference>
<dbReference type="EC" id="3.1.-.-" evidence="9"/>
<dbReference type="GO" id="GO:0043571">
    <property type="term" value="P:maintenance of CRISPR repeat elements"/>
    <property type="evidence" value="ECO:0007669"/>
    <property type="project" value="UniProtKB-UniRule"/>
</dbReference>
<evidence type="ECO:0000256" key="6">
    <source>
        <dbReference type="ARBA" id="ARBA00022801"/>
    </source>
</evidence>
<comment type="function">
    <text evidence="9">CRISPR (clustered regularly interspaced short palindromic repeat), is an adaptive immune system that provides protection against mobile genetic elements (viruses, transposable elements and conjugative plasmids). CRISPR clusters contain sequences complementary to antecedent mobile elements and target invading nucleic acids. CRISPR clusters are transcribed and processed into CRISPR RNA (crRNA). Functions as a ssRNA-specific endoribonuclease. Involved in the integration of spacer DNA into the CRISPR cassette.</text>
</comment>
<evidence type="ECO:0000256" key="5">
    <source>
        <dbReference type="ARBA" id="ARBA00022759"/>
    </source>
</evidence>
<accession>A0A1R4HG25</accession>
<keyword evidence="8 9" id="KW-0051">Antiviral defense</keyword>
<feature type="binding site" evidence="9">
    <location>
        <position position="12"/>
    </location>
    <ligand>
        <name>Mg(2+)</name>
        <dbReference type="ChEBI" id="CHEBI:18420"/>
        <note>catalytic</note>
    </ligand>
</feature>
<dbReference type="GO" id="GO:0016787">
    <property type="term" value="F:hydrolase activity"/>
    <property type="evidence" value="ECO:0007669"/>
    <property type="project" value="UniProtKB-KW"/>
</dbReference>
<dbReference type="RefSeq" id="WP_087148090.1">
    <property type="nucleotide sequence ID" value="NZ_FUKJ01000411.1"/>
</dbReference>
<comment type="subunit">
    <text evidence="9">Homodimer, forms a heterotetramer with a Cas1 homodimer.</text>
</comment>
<name>A0A1R4HG25_9GAMM</name>
<evidence type="ECO:0000256" key="1">
    <source>
        <dbReference type="ARBA" id="ARBA00001946"/>
    </source>
</evidence>
<keyword evidence="6 9" id="KW-0378">Hydrolase</keyword>
<proteinExistence type="inferred from homology"/>
<dbReference type="PANTHER" id="PTHR34405:SF3">
    <property type="entry name" value="CRISPR-ASSOCIATED ENDORIBONUCLEASE CAS2 3"/>
    <property type="match status" value="1"/>
</dbReference>
<dbReference type="AlphaFoldDB" id="A0A1R4HG25"/>
<evidence type="ECO:0000256" key="2">
    <source>
        <dbReference type="ARBA" id="ARBA00009959"/>
    </source>
</evidence>